<dbReference type="EMBL" id="JACHVB010000032">
    <property type="protein sequence ID" value="MBC2594664.1"/>
    <property type="molecule type" value="Genomic_DNA"/>
</dbReference>
<dbReference type="Proteomes" id="UP000546464">
    <property type="component" value="Unassembled WGS sequence"/>
</dbReference>
<comment type="caution">
    <text evidence="2">The sequence shown here is derived from an EMBL/GenBank/DDBJ whole genome shotgun (WGS) entry which is preliminary data.</text>
</comment>
<dbReference type="Gene3D" id="3.40.50.300">
    <property type="entry name" value="P-loop containing nucleotide triphosphate hydrolases"/>
    <property type="match status" value="1"/>
</dbReference>
<dbReference type="SUPFAM" id="SSF52540">
    <property type="entry name" value="P-loop containing nucleoside triphosphate hydrolases"/>
    <property type="match status" value="1"/>
</dbReference>
<proteinExistence type="predicted"/>
<protein>
    <submittedName>
        <fullName evidence="2">AAA family ATPase</fullName>
    </submittedName>
</protein>
<dbReference type="GO" id="GO:0016887">
    <property type="term" value="F:ATP hydrolysis activity"/>
    <property type="evidence" value="ECO:0007669"/>
    <property type="project" value="InterPro"/>
</dbReference>
<evidence type="ECO:0000313" key="2">
    <source>
        <dbReference type="EMBL" id="MBC2594664.1"/>
    </source>
</evidence>
<gene>
    <name evidence="2" type="ORF">H5P28_10370</name>
</gene>
<dbReference type="Pfam" id="PF13401">
    <property type="entry name" value="AAA_22"/>
    <property type="match status" value="1"/>
</dbReference>
<dbReference type="InterPro" id="IPR052026">
    <property type="entry name" value="ExeA_AAA_ATPase_DNA-bind"/>
</dbReference>
<evidence type="ECO:0000313" key="3">
    <source>
        <dbReference type="Proteomes" id="UP000546464"/>
    </source>
</evidence>
<dbReference type="InterPro" id="IPR049945">
    <property type="entry name" value="AAA_22"/>
</dbReference>
<dbReference type="InterPro" id="IPR027417">
    <property type="entry name" value="P-loop_NTPase"/>
</dbReference>
<dbReference type="CDD" id="cd00009">
    <property type="entry name" value="AAA"/>
    <property type="match status" value="1"/>
</dbReference>
<name>A0A842HGI6_9BACT</name>
<dbReference type="RefSeq" id="WP_185675634.1">
    <property type="nucleotide sequence ID" value="NZ_JACHVB010000032.1"/>
</dbReference>
<accession>A0A842HGI6</accession>
<evidence type="ECO:0000259" key="1">
    <source>
        <dbReference type="SMART" id="SM00382"/>
    </source>
</evidence>
<feature type="domain" description="AAA+ ATPase" evidence="1">
    <location>
        <begin position="42"/>
        <end position="190"/>
    </location>
</feature>
<dbReference type="PANTHER" id="PTHR35894:SF1">
    <property type="entry name" value="PHOSPHORIBULOKINASE _ URIDINE KINASE FAMILY"/>
    <property type="match status" value="1"/>
</dbReference>
<dbReference type="SMART" id="SM00382">
    <property type="entry name" value="AAA"/>
    <property type="match status" value="1"/>
</dbReference>
<keyword evidence="3" id="KW-1185">Reference proteome</keyword>
<sequence length="272" mass="31674">MYQHFYGFQAMPFNVTPDPKFLFLSPTHQEALSHLRYGISERKGFIVLTGEVGCGKSTLCRTLLNELDSERYESVLILNPRVDEEQLVLAILRELGEPVDEHTHADRTGRLNEALLRRIHAGKEIVMIIDEAQNLSFEVMEQVRLLSNLETDEQKLLQIILMGQPELKQKLREKRLRQLRQRVLVYYDLHPLDRPQTEAYIQHRLSLAGANGRPRFTPRALRKIYRASRGTPRLINNLCDKALLSAYVRSADDVNWWDVRRAVKEIKRLEHA</sequence>
<organism evidence="2 3">
    <name type="scientific">Ruficoccus amylovorans</name>
    <dbReference type="NCBI Taxonomy" id="1804625"/>
    <lineage>
        <taxon>Bacteria</taxon>
        <taxon>Pseudomonadati</taxon>
        <taxon>Verrucomicrobiota</taxon>
        <taxon>Opitutia</taxon>
        <taxon>Puniceicoccales</taxon>
        <taxon>Cerasicoccaceae</taxon>
        <taxon>Ruficoccus</taxon>
    </lineage>
</organism>
<dbReference type="PANTHER" id="PTHR35894">
    <property type="entry name" value="GENERAL SECRETION PATHWAY PROTEIN A-RELATED"/>
    <property type="match status" value="1"/>
</dbReference>
<reference evidence="2 3" key="1">
    <citation type="submission" date="2020-07" db="EMBL/GenBank/DDBJ databases">
        <authorList>
            <person name="Feng X."/>
        </authorList>
    </citation>
    <scope>NUCLEOTIDE SEQUENCE [LARGE SCALE GENOMIC DNA]</scope>
    <source>
        <strain evidence="2 3">JCM31066</strain>
    </source>
</reference>
<dbReference type="AlphaFoldDB" id="A0A842HGI6"/>
<dbReference type="InterPro" id="IPR003593">
    <property type="entry name" value="AAA+_ATPase"/>
</dbReference>